<dbReference type="AlphaFoldDB" id="A0A5J4RJD1"/>
<name>A0A5J4RJD1_9EUKA</name>
<protein>
    <submittedName>
        <fullName evidence="1">Uncharacterized protein</fullName>
    </submittedName>
</protein>
<proteinExistence type="predicted"/>
<gene>
    <name evidence="1" type="ORF">EZS28_053136</name>
</gene>
<feature type="non-terminal residue" evidence="1">
    <location>
        <position position="270"/>
    </location>
</feature>
<feature type="non-terminal residue" evidence="1">
    <location>
        <position position="1"/>
    </location>
</feature>
<accession>A0A5J4RJD1</accession>
<organism evidence="1 2">
    <name type="scientific">Streblomastix strix</name>
    <dbReference type="NCBI Taxonomy" id="222440"/>
    <lineage>
        <taxon>Eukaryota</taxon>
        <taxon>Metamonada</taxon>
        <taxon>Preaxostyla</taxon>
        <taxon>Oxymonadida</taxon>
        <taxon>Streblomastigidae</taxon>
        <taxon>Streblomastix</taxon>
    </lineage>
</organism>
<evidence type="ECO:0000313" key="1">
    <source>
        <dbReference type="EMBL" id="KAA6333719.1"/>
    </source>
</evidence>
<evidence type="ECO:0000313" key="2">
    <source>
        <dbReference type="Proteomes" id="UP000324800"/>
    </source>
</evidence>
<dbReference type="EMBL" id="SNRW01042133">
    <property type="protein sequence ID" value="KAA6333719.1"/>
    <property type="molecule type" value="Genomic_DNA"/>
</dbReference>
<dbReference type="Proteomes" id="UP000324800">
    <property type="component" value="Unassembled WGS sequence"/>
</dbReference>
<comment type="caution">
    <text evidence="1">The sequence shown here is derived from an EMBL/GenBank/DDBJ whole genome shotgun (WGS) entry which is preliminary data.</text>
</comment>
<sequence>IVVDETVFVGVKYDGPDANFLSVIKNNWSSTLKQFPGKFGFFDPDNRQGYKEENVNTMIRNGLETQWNLLQSVEVNKKNLCIANADTYIFFEDDEDQPQKTLQKVKKNKQTQHSIINNNPYQLYQMINRVRHLTFTTSIQLEPFPIKKRPFIMPSFLYAQPIGREKDGEVAGSGLSEIDGRGRIQIPEYIPYDINDRQLNNGQQIEQDNQPMNNNSEMDDNKLSSTTAIALIDQPIGLSILSLLFDFKNHLISLHSFVLTTIPPSTSRLM</sequence>
<reference evidence="1 2" key="1">
    <citation type="submission" date="2019-03" db="EMBL/GenBank/DDBJ databases">
        <title>Single cell metagenomics reveals metabolic interactions within the superorganism composed of flagellate Streblomastix strix and complex community of Bacteroidetes bacteria on its surface.</title>
        <authorList>
            <person name="Treitli S.C."/>
            <person name="Kolisko M."/>
            <person name="Husnik F."/>
            <person name="Keeling P."/>
            <person name="Hampl V."/>
        </authorList>
    </citation>
    <scope>NUCLEOTIDE SEQUENCE [LARGE SCALE GENOMIC DNA]</scope>
    <source>
        <strain evidence="1">ST1C</strain>
    </source>
</reference>